<dbReference type="VEuPathDB" id="FungiDB:VP01_1009g2"/>
<reference evidence="1 2" key="1">
    <citation type="submission" date="2015-08" db="EMBL/GenBank/DDBJ databases">
        <title>Next Generation Sequencing and Analysis of the Genome of Puccinia sorghi L Schw, the Causal Agent of Maize Common Rust.</title>
        <authorList>
            <person name="Rochi L."/>
            <person name="Burguener G."/>
            <person name="Darino M."/>
            <person name="Turjanski A."/>
            <person name="Kreff E."/>
            <person name="Dieguez M.J."/>
            <person name="Sacco F."/>
        </authorList>
    </citation>
    <scope>NUCLEOTIDE SEQUENCE [LARGE SCALE GENOMIC DNA]</scope>
    <source>
        <strain evidence="1 2">RO10H11247</strain>
    </source>
</reference>
<name>A0A0L6VVG5_9BASI</name>
<sequence>MSIEWQVTPIGITRRFLAINFFLKVPKKGIKRTTIFSRNLLPQLLTSKCLPFSHQNAQKVFNTSFEPFFFEYTLQEFKIPLLHTILGPTNTLIFRAHPAKEQVTSNHSIAPQGKCNRCMYGYPLGLTPNSYSLWYFVRTQTTIRMSKIVIAVECAANKYIKYFKSYLCNERGDFLLDFNYNTIPILYNYIVLTHVVIGYDTIMASFDLRMVQYTKRPHVASWETSRIENSVFISPSPTFLPLELESISLKPHLRAFSSSLKVVAARLPPLTKVPQGHLGKVPAVVIKEAGSEIVEEVIKDHWFSVEYFLQVRLRPGCCVILHKQDGKHHFAGVGGELLGVGDSMEANLTNKCHGSHLRVGVGGRSVSRIWLGRSVFWPAVALRGLTGTGAGWLDAGEWLASQSAQGLAGLLKGGRERLGLGQRMQHGHYCSMTGASLATMGKVGRWRRGTNGRQAVRGRVGRTGWWKADGRGQVDRWEGGEVMWWMMANRGVFEGNRQGAVGGEVAGAAVRQRERDLEGTIANWGMYKGGEAEYNPLVGETPGKSQRERYNTIPIVYNDILSVRTYSNSFYSNKLTHVVIDDTIMTSFDVRMVKYTKGSPMDLQFFTLAYISTPGKFPPPTFRVSVSLKSPFMSFLYSCQLLFYNSSYKHSQAVTSVFRYQVRDLSLTSIELYQVERLISAFIEFEHIYIVAHCAQTLFPLVPSKTFSEGRKALMKINLHLCGLMKWYEVCIKIILFLRSVSGVDKGKVVEFWLNNYMSTALVTSLWGVHLIPANPETKVNVRYIHQDQSMITR</sequence>
<organism evidence="1 2">
    <name type="scientific">Puccinia sorghi</name>
    <dbReference type="NCBI Taxonomy" id="27349"/>
    <lineage>
        <taxon>Eukaryota</taxon>
        <taxon>Fungi</taxon>
        <taxon>Dikarya</taxon>
        <taxon>Basidiomycota</taxon>
        <taxon>Pucciniomycotina</taxon>
        <taxon>Pucciniomycetes</taxon>
        <taxon>Pucciniales</taxon>
        <taxon>Pucciniaceae</taxon>
        <taxon>Puccinia</taxon>
    </lineage>
</organism>
<gene>
    <name evidence="1" type="ORF">VP01_1009g2</name>
</gene>
<dbReference type="Proteomes" id="UP000037035">
    <property type="component" value="Unassembled WGS sequence"/>
</dbReference>
<dbReference type="AlphaFoldDB" id="A0A0L6VVG5"/>
<evidence type="ECO:0000313" key="2">
    <source>
        <dbReference type="Proteomes" id="UP000037035"/>
    </source>
</evidence>
<keyword evidence="2" id="KW-1185">Reference proteome</keyword>
<proteinExistence type="predicted"/>
<dbReference type="EMBL" id="LAVV01000110">
    <property type="protein sequence ID" value="KNZ64629.1"/>
    <property type="molecule type" value="Genomic_DNA"/>
</dbReference>
<evidence type="ECO:0000313" key="1">
    <source>
        <dbReference type="EMBL" id="KNZ64629.1"/>
    </source>
</evidence>
<accession>A0A0L6VVG5</accession>
<protein>
    <submittedName>
        <fullName evidence="1">Uncharacterized protein</fullName>
    </submittedName>
</protein>
<comment type="caution">
    <text evidence="1">The sequence shown here is derived from an EMBL/GenBank/DDBJ whole genome shotgun (WGS) entry which is preliminary data.</text>
</comment>